<organism evidence="3">
    <name type="scientific">Serpula lacrymans var. lacrymans (strain S7.9)</name>
    <name type="common">Dry rot fungus</name>
    <dbReference type="NCBI Taxonomy" id="578457"/>
    <lineage>
        <taxon>Eukaryota</taxon>
        <taxon>Fungi</taxon>
        <taxon>Dikarya</taxon>
        <taxon>Basidiomycota</taxon>
        <taxon>Agaricomycotina</taxon>
        <taxon>Agaricomycetes</taxon>
        <taxon>Agaricomycetidae</taxon>
        <taxon>Boletales</taxon>
        <taxon>Coniophorineae</taxon>
        <taxon>Serpulaceae</taxon>
        <taxon>Serpula</taxon>
    </lineage>
</organism>
<proteinExistence type="predicted"/>
<gene>
    <name evidence="2" type="ORF">SERLADRAFT_391040</name>
</gene>
<feature type="compositionally biased region" description="Gly residues" evidence="1">
    <location>
        <begin position="1"/>
        <end position="10"/>
    </location>
</feature>
<evidence type="ECO:0000313" key="2">
    <source>
        <dbReference type="EMBL" id="EGO24989.1"/>
    </source>
</evidence>
<dbReference type="RefSeq" id="XP_007319008.1">
    <property type="nucleotide sequence ID" value="XM_007318946.1"/>
</dbReference>
<dbReference type="HOGENOM" id="CLU_2856086_0_0_1"/>
<dbReference type="KEGG" id="sla:SERLADRAFT_391040"/>
<accession>F8NWB0</accession>
<reference evidence="3" key="1">
    <citation type="journal article" date="2011" name="Science">
        <title>The plant cell wall-decomposing machinery underlies the functional diversity of forest fungi.</title>
        <authorList>
            <person name="Eastwood D.C."/>
            <person name="Floudas D."/>
            <person name="Binder M."/>
            <person name="Majcherczyk A."/>
            <person name="Schneider P."/>
            <person name="Aerts A."/>
            <person name="Asiegbu F.O."/>
            <person name="Baker S.E."/>
            <person name="Barry K."/>
            <person name="Bendiksby M."/>
            <person name="Blumentritt M."/>
            <person name="Coutinho P.M."/>
            <person name="Cullen D."/>
            <person name="de Vries R.P."/>
            <person name="Gathman A."/>
            <person name="Goodell B."/>
            <person name="Henrissat B."/>
            <person name="Ihrmark K."/>
            <person name="Kauserud H."/>
            <person name="Kohler A."/>
            <person name="LaButti K."/>
            <person name="Lapidus A."/>
            <person name="Lavin J.L."/>
            <person name="Lee Y.-H."/>
            <person name="Lindquist E."/>
            <person name="Lilly W."/>
            <person name="Lucas S."/>
            <person name="Morin E."/>
            <person name="Murat C."/>
            <person name="Oguiza J.A."/>
            <person name="Park J."/>
            <person name="Pisabarro A.G."/>
            <person name="Riley R."/>
            <person name="Rosling A."/>
            <person name="Salamov A."/>
            <person name="Schmidt O."/>
            <person name="Schmutz J."/>
            <person name="Skrede I."/>
            <person name="Stenlid J."/>
            <person name="Wiebenga A."/>
            <person name="Xie X."/>
            <person name="Kuees U."/>
            <person name="Hibbett D.S."/>
            <person name="Hoffmeister D."/>
            <person name="Hoegberg N."/>
            <person name="Martin F."/>
            <person name="Grigoriev I.V."/>
            <person name="Watkinson S.C."/>
        </authorList>
    </citation>
    <scope>NUCLEOTIDE SEQUENCE [LARGE SCALE GENOMIC DNA]</scope>
    <source>
        <strain evidence="3">S7.9</strain>
    </source>
</reference>
<name>F8NWB0_SERL9</name>
<evidence type="ECO:0000256" key="1">
    <source>
        <dbReference type="SAM" id="MobiDB-lite"/>
    </source>
</evidence>
<feature type="region of interest" description="Disordered" evidence="1">
    <location>
        <begin position="1"/>
        <end position="36"/>
    </location>
</feature>
<evidence type="ECO:0000313" key="3">
    <source>
        <dbReference type="Proteomes" id="UP000008064"/>
    </source>
</evidence>
<protein>
    <submittedName>
        <fullName evidence="2">Uncharacterized protein</fullName>
    </submittedName>
</protein>
<dbReference type="Proteomes" id="UP000008064">
    <property type="component" value="Unassembled WGS sequence"/>
</dbReference>
<dbReference type="EMBL" id="GL945434">
    <property type="protein sequence ID" value="EGO24989.1"/>
    <property type="molecule type" value="Genomic_DNA"/>
</dbReference>
<dbReference type="OrthoDB" id="10476643at2759"/>
<dbReference type="AlphaFoldDB" id="F8NWB0"/>
<sequence length="79" mass="9322">MLGTLNGGGPRMKSSTWEWADMREDEERDEEEEAGRGLWWPGPLGAVWRWNLTKVQRHFRCTHFEQGLQPSQGRLDWTH</sequence>
<feature type="compositionally biased region" description="Acidic residues" evidence="1">
    <location>
        <begin position="23"/>
        <end position="33"/>
    </location>
</feature>
<dbReference type="GeneID" id="18811466"/>